<evidence type="ECO:0000313" key="1">
    <source>
        <dbReference type="EMBL" id="ARN83287.1"/>
    </source>
</evidence>
<dbReference type="EMBL" id="CP019948">
    <property type="protein sequence ID" value="ARN83287.1"/>
    <property type="molecule type" value="Genomic_DNA"/>
</dbReference>
<dbReference type="Proteomes" id="UP000193978">
    <property type="component" value="Chromosome"/>
</dbReference>
<reference evidence="1 2" key="1">
    <citation type="submission" date="2017-02" db="EMBL/GenBank/DDBJ databases">
        <authorList>
            <person name="Peterson S.W."/>
        </authorList>
    </citation>
    <scope>NUCLEOTIDE SEQUENCE [LARGE SCALE GENOMIC DNA]</scope>
    <source>
        <strain evidence="1 2">S285</strain>
    </source>
</reference>
<dbReference type="Pfam" id="PF09650">
    <property type="entry name" value="PHA_gran_rgn"/>
    <property type="match status" value="1"/>
</dbReference>
<proteinExistence type="predicted"/>
<keyword evidence="2" id="KW-1185">Reference proteome</keyword>
<dbReference type="OrthoDB" id="8853368at2"/>
<dbReference type="STRING" id="655015.B1812_01895"/>
<accession>A0A1W6N0C1</accession>
<gene>
    <name evidence="1" type="ORF">B1812_01895</name>
</gene>
<dbReference type="KEGG" id="mbry:B1812_01895"/>
<protein>
    <recommendedName>
        <fullName evidence="3">Polyhydroxyalkanoic acid synthase</fullName>
    </recommendedName>
</protein>
<name>A0A1W6N0C1_9HYPH</name>
<sequence>MDKPIVVTVPHKLGAEAAKARVSKGIERLRTDLDKLARTEVHWTGNTADLQVSALGHTVNAQLDVQNDLLRIEVRVLGLLSGLLNKLSDSLISNVKGSLRLEHSPPKS</sequence>
<dbReference type="AlphaFoldDB" id="A0A1W6N0C1"/>
<evidence type="ECO:0008006" key="3">
    <source>
        <dbReference type="Google" id="ProtNLM"/>
    </source>
</evidence>
<organism evidence="1 2">
    <name type="scientific">Methylocystis bryophila</name>
    <dbReference type="NCBI Taxonomy" id="655015"/>
    <lineage>
        <taxon>Bacteria</taxon>
        <taxon>Pseudomonadati</taxon>
        <taxon>Pseudomonadota</taxon>
        <taxon>Alphaproteobacteria</taxon>
        <taxon>Hyphomicrobiales</taxon>
        <taxon>Methylocystaceae</taxon>
        <taxon>Methylocystis</taxon>
    </lineage>
</organism>
<evidence type="ECO:0000313" key="2">
    <source>
        <dbReference type="Proteomes" id="UP000193978"/>
    </source>
</evidence>
<dbReference type="InterPro" id="IPR013433">
    <property type="entry name" value="PHA_gran_rgn"/>
</dbReference>